<dbReference type="AlphaFoldDB" id="A0ABD1ERM3"/>
<organism evidence="1 2">
    <name type="scientific">Hypothenemus hampei</name>
    <name type="common">Coffee berry borer</name>
    <dbReference type="NCBI Taxonomy" id="57062"/>
    <lineage>
        <taxon>Eukaryota</taxon>
        <taxon>Metazoa</taxon>
        <taxon>Ecdysozoa</taxon>
        <taxon>Arthropoda</taxon>
        <taxon>Hexapoda</taxon>
        <taxon>Insecta</taxon>
        <taxon>Pterygota</taxon>
        <taxon>Neoptera</taxon>
        <taxon>Endopterygota</taxon>
        <taxon>Coleoptera</taxon>
        <taxon>Polyphaga</taxon>
        <taxon>Cucujiformia</taxon>
        <taxon>Curculionidae</taxon>
        <taxon>Scolytinae</taxon>
        <taxon>Hypothenemus</taxon>
    </lineage>
</organism>
<keyword evidence="2" id="KW-1185">Reference proteome</keyword>
<evidence type="ECO:0000313" key="2">
    <source>
        <dbReference type="Proteomes" id="UP001566132"/>
    </source>
</evidence>
<dbReference type="EMBL" id="JBDJPC010000006">
    <property type="protein sequence ID" value="KAL1498388.1"/>
    <property type="molecule type" value="Genomic_DNA"/>
</dbReference>
<sequence length="75" mass="8714">MCRTDGNISVKNMAERGNQNYQVEVAPPFMTNPSGNFFEHYHGYSPICKKGEPNQMSAIWRSRRIYKLVKKIKGY</sequence>
<reference evidence="1 2" key="1">
    <citation type="submission" date="2024-05" db="EMBL/GenBank/DDBJ databases">
        <title>Genetic variation in Jamaican populations of the coffee berry borer (Hypothenemus hampei).</title>
        <authorList>
            <person name="Errbii M."/>
            <person name="Myrie A."/>
        </authorList>
    </citation>
    <scope>NUCLEOTIDE SEQUENCE [LARGE SCALE GENOMIC DNA]</scope>
    <source>
        <strain evidence="1">JA-Hopewell-2020-01-JO</strain>
        <tissue evidence="1">Whole body</tissue>
    </source>
</reference>
<comment type="caution">
    <text evidence="1">The sequence shown here is derived from an EMBL/GenBank/DDBJ whole genome shotgun (WGS) entry which is preliminary data.</text>
</comment>
<proteinExistence type="predicted"/>
<protein>
    <submittedName>
        <fullName evidence="1">Uncharacterized protein</fullName>
    </submittedName>
</protein>
<dbReference type="Proteomes" id="UP001566132">
    <property type="component" value="Unassembled WGS sequence"/>
</dbReference>
<gene>
    <name evidence="1" type="ORF">ABEB36_009195</name>
</gene>
<evidence type="ECO:0000313" key="1">
    <source>
        <dbReference type="EMBL" id="KAL1498388.1"/>
    </source>
</evidence>
<accession>A0ABD1ERM3</accession>
<name>A0ABD1ERM3_HYPHA</name>